<dbReference type="PIRSF" id="PIRSF015588">
    <property type="entry name" value="AP_complex_sigma"/>
    <property type="match status" value="1"/>
</dbReference>
<protein>
    <recommendedName>
        <fullName evidence="6">AP complex subunit sigma</fullName>
    </recommendedName>
</protein>
<comment type="similarity">
    <text evidence="2 6">Belongs to the adaptor complexes small subunit family.</text>
</comment>
<dbReference type="Proteomes" id="UP000236333">
    <property type="component" value="Unassembled WGS sequence"/>
</dbReference>
<dbReference type="OrthoDB" id="371463at2759"/>
<evidence type="ECO:0000256" key="4">
    <source>
        <dbReference type="ARBA" id="ARBA00022927"/>
    </source>
</evidence>
<evidence type="ECO:0000256" key="2">
    <source>
        <dbReference type="ARBA" id="ARBA00006972"/>
    </source>
</evidence>
<evidence type="ECO:0000313" key="9">
    <source>
        <dbReference type="Proteomes" id="UP000236333"/>
    </source>
</evidence>
<comment type="subcellular location">
    <subcellularLocation>
        <location evidence="1">Endomembrane system</location>
    </subcellularLocation>
</comment>
<accession>A0A2J8AF04</accession>
<dbReference type="Pfam" id="PF01217">
    <property type="entry name" value="Clat_adaptor_s"/>
    <property type="match status" value="2"/>
</dbReference>
<dbReference type="PANTHER" id="PTHR11753">
    <property type="entry name" value="ADAPTOR COMPLEXES SMALL SUBUNIT FAMILY"/>
    <property type="match status" value="1"/>
</dbReference>
<dbReference type="InterPro" id="IPR022775">
    <property type="entry name" value="AP_mu_sigma_su"/>
</dbReference>
<evidence type="ECO:0000256" key="3">
    <source>
        <dbReference type="ARBA" id="ARBA00022448"/>
    </source>
</evidence>
<evidence type="ECO:0000256" key="1">
    <source>
        <dbReference type="ARBA" id="ARBA00004308"/>
    </source>
</evidence>
<keyword evidence="3 6" id="KW-0813">Transport</keyword>
<evidence type="ECO:0000259" key="7">
    <source>
        <dbReference type="Pfam" id="PF01217"/>
    </source>
</evidence>
<sequence>MIKFMLMVNKQGQTRLAKYFAEFLSTDERRALEGEVVRKCLSRTDKQARLGARGDRGEGTLVLGGEGGGYWGRNELAVLEFIHCFVEVLDKHFGQVCELDIMNEPEMVHYILDEMLVNGQIVDTNKTNILEPVQLLEQVAA</sequence>
<feature type="domain" description="AP complex mu/sigma subunit" evidence="7">
    <location>
        <begin position="1"/>
        <end position="47"/>
    </location>
</feature>
<evidence type="ECO:0000256" key="6">
    <source>
        <dbReference type="PIRNR" id="PIRNR015588"/>
    </source>
</evidence>
<evidence type="ECO:0000256" key="5">
    <source>
        <dbReference type="ARBA" id="ARBA00023136"/>
    </source>
</evidence>
<dbReference type="SUPFAM" id="SSF64356">
    <property type="entry name" value="SNARE-like"/>
    <property type="match status" value="1"/>
</dbReference>
<feature type="domain" description="AP complex mu/sigma subunit" evidence="7">
    <location>
        <begin position="74"/>
        <end position="138"/>
    </location>
</feature>
<reference evidence="8 9" key="1">
    <citation type="journal article" date="2017" name="Mol. Biol. Evol.">
        <title>The 4-celled Tetrabaena socialis nuclear genome reveals the essential components for genetic control of cell number at the origin of multicellularity in the volvocine lineage.</title>
        <authorList>
            <person name="Featherston J."/>
            <person name="Arakaki Y."/>
            <person name="Hanschen E.R."/>
            <person name="Ferris P.J."/>
            <person name="Michod R.E."/>
            <person name="Olson B.J.S.C."/>
            <person name="Nozaki H."/>
            <person name="Durand P.M."/>
        </authorList>
    </citation>
    <scope>NUCLEOTIDE SEQUENCE [LARGE SCALE GENOMIC DNA]</scope>
    <source>
        <strain evidence="8 9">NIES-571</strain>
    </source>
</reference>
<keyword evidence="5 6" id="KW-0472">Membrane</keyword>
<keyword evidence="9" id="KW-1185">Reference proteome</keyword>
<dbReference type="Gene3D" id="3.30.450.60">
    <property type="match status" value="2"/>
</dbReference>
<comment type="caution">
    <text evidence="8">The sequence shown here is derived from an EMBL/GenBank/DDBJ whole genome shotgun (WGS) entry which is preliminary data.</text>
</comment>
<dbReference type="GO" id="GO:0012505">
    <property type="term" value="C:endomembrane system"/>
    <property type="evidence" value="ECO:0007669"/>
    <property type="project" value="UniProtKB-SubCell"/>
</dbReference>
<name>A0A2J8AF04_9CHLO</name>
<evidence type="ECO:0000313" key="8">
    <source>
        <dbReference type="EMBL" id="PNH11076.1"/>
    </source>
</evidence>
<gene>
    <name evidence="8" type="ORF">TSOC_002148</name>
</gene>
<dbReference type="InterPro" id="IPR011012">
    <property type="entry name" value="Longin-like_dom_sf"/>
</dbReference>
<organism evidence="8 9">
    <name type="scientific">Tetrabaena socialis</name>
    <dbReference type="NCBI Taxonomy" id="47790"/>
    <lineage>
        <taxon>Eukaryota</taxon>
        <taxon>Viridiplantae</taxon>
        <taxon>Chlorophyta</taxon>
        <taxon>core chlorophytes</taxon>
        <taxon>Chlorophyceae</taxon>
        <taxon>CS clade</taxon>
        <taxon>Chlamydomonadales</taxon>
        <taxon>Tetrabaenaceae</taxon>
        <taxon>Tetrabaena</taxon>
    </lineage>
</organism>
<dbReference type="EMBL" id="PGGS01000039">
    <property type="protein sequence ID" value="PNH11076.1"/>
    <property type="molecule type" value="Genomic_DNA"/>
</dbReference>
<dbReference type="AlphaFoldDB" id="A0A2J8AF04"/>
<dbReference type="GO" id="GO:0006886">
    <property type="term" value="P:intracellular protein transport"/>
    <property type="evidence" value="ECO:0007669"/>
    <property type="project" value="UniProtKB-UniRule"/>
</dbReference>
<proteinExistence type="inferred from homology"/>
<keyword evidence="4 6" id="KW-0653">Protein transport</keyword>
<dbReference type="InterPro" id="IPR016635">
    <property type="entry name" value="AP_complex_ssu"/>
</dbReference>